<keyword evidence="5" id="KW-1185">Reference proteome</keyword>
<proteinExistence type="predicted"/>
<dbReference type="InterPro" id="IPR024516">
    <property type="entry name" value="Mce_C"/>
</dbReference>
<name>A0A0A1DHV3_NOCSI</name>
<evidence type="ECO:0000259" key="2">
    <source>
        <dbReference type="Pfam" id="PF02470"/>
    </source>
</evidence>
<dbReference type="InterPro" id="IPR052336">
    <property type="entry name" value="MlaD_Phospholipid_Transporter"/>
</dbReference>
<dbReference type="Pfam" id="PF11887">
    <property type="entry name" value="Mce4_CUP1"/>
    <property type="match status" value="1"/>
</dbReference>
<dbReference type="PANTHER" id="PTHR33371:SF19">
    <property type="entry name" value="MCE-FAMILY PROTEIN MCE4A"/>
    <property type="match status" value="1"/>
</dbReference>
<feature type="domain" description="Mce/MlaD" evidence="2">
    <location>
        <begin position="52"/>
        <end position="126"/>
    </location>
</feature>
<dbReference type="Pfam" id="PF02470">
    <property type="entry name" value="MlaD"/>
    <property type="match status" value="1"/>
</dbReference>
<evidence type="ECO:0000313" key="5">
    <source>
        <dbReference type="Proteomes" id="UP000030300"/>
    </source>
</evidence>
<dbReference type="AlphaFoldDB" id="A0A0A1DHV3"/>
<gene>
    <name evidence="4" type="ORF">KR76_04550</name>
</gene>
<organism evidence="4 5">
    <name type="scientific">Nocardioides simplex</name>
    <name type="common">Arthrobacter simplex</name>
    <dbReference type="NCBI Taxonomy" id="2045"/>
    <lineage>
        <taxon>Bacteria</taxon>
        <taxon>Bacillati</taxon>
        <taxon>Actinomycetota</taxon>
        <taxon>Actinomycetes</taxon>
        <taxon>Propionibacteriales</taxon>
        <taxon>Nocardioidaceae</taxon>
        <taxon>Pimelobacter</taxon>
    </lineage>
</organism>
<dbReference type="Proteomes" id="UP000030300">
    <property type="component" value="Chromosome"/>
</dbReference>
<dbReference type="InterPro" id="IPR003399">
    <property type="entry name" value="Mce/MlaD"/>
</dbReference>
<reference evidence="4 5" key="1">
    <citation type="journal article" date="2015" name="Genome Announc.">
        <title>Complete Genome Sequence of Steroid-Transforming Nocardioides simplex VKM Ac-2033D.</title>
        <authorList>
            <person name="Shtratnikova V.Y."/>
            <person name="Schelkunov M.I."/>
            <person name="Pekov Y.A."/>
            <person name="Fokina V.V."/>
            <person name="Logacheva M.D."/>
            <person name="Sokolov S.L."/>
            <person name="Bragin E.Y."/>
            <person name="Ashapkin V.V."/>
            <person name="Donova M.V."/>
        </authorList>
    </citation>
    <scope>NUCLEOTIDE SEQUENCE [LARGE SCALE GENOMIC DNA]</scope>
    <source>
        <strain evidence="4 5">VKM Ac-2033D</strain>
    </source>
</reference>
<dbReference type="EMBL" id="CP009896">
    <property type="protein sequence ID" value="AIY16212.2"/>
    <property type="molecule type" value="Genomic_DNA"/>
</dbReference>
<dbReference type="eggNOG" id="COG1463">
    <property type="taxonomic scope" value="Bacteria"/>
</dbReference>
<sequence>MPPRPSGWRGEATMNRILSAHRALGVVFVCLLLVGVWLTYATFTKKFTSYDKVTLETTNIGLQLPNRADVKVRGVIVGEVLAAESGDAGGAKITLGIYPDKIGVVPANVTGSIVPKTLFGEKYVSLVIPDSGPSGTIRAGATIEHTVVSTELEEVLSDLYPLLEAVRPADLNMTLTALATALEGRGEQLGKNLEVLDSYLKRLNPQIPALLEDLKLTADVSDTYADILPQVAQILDDTVKTTGTIEEREASLRATLRDVRTFSDTARSFLDANAERLEEAGRLSTPILRAVARYAPEIPCMAQAITVVQGRLAQAFRGYQLHIVLETLQDQPRKYTDKDTPIFGDDRGPDCLGLPNPPWSQENPHGPLPHLNDGINGNTGKGNLRPAPGYRGTPDDVTALRGALDAEYGEGTGSDLNVLLAGPLLAQGGGRR</sequence>
<dbReference type="KEGG" id="psim:KR76_04550"/>
<dbReference type="HOGENOM" id="CLU_040159_2_0_11"/>
<dbReference type="GO" id="GO:0051701">
    <property type="term" value="P:biological process involved in interaction with host"/>
    <property type="evidence" value="ECO:0007669"/>
    <property type="project" value="TreeGrafter"/>
</dbReference>
<dbReference type="PANTHER" id="PTHR33371">
    <property type="entry name" value="INTERMEMBRANE PHOSPHOLIPID TRANSPORT SYSTEM BINDING PROTEIN MLAD-RELATED"/>
    <property type="match status" value="1"/>
</dbReference>
<dbReference type="NCBIfam" id="TIGR00996">
    <property type="entry name" value="Mtu_fam_mce"/>
    <property type="match status" value="1"/>
</dbReference>
<protein>
    <submittedName>
        <fullName evidence="4">MCE-family protein MceA</fullName>
    </submittedName>
</protein>
<feature type="region of interest" description="Disordered" evidence="1">
    <location>
        <begin position="374"/>
        <end position="395"/>
    </location>
</feature>
<accession>A0A0A1DHV3</accession>
<evidence type="ECO:0000313" key="4">
    <source>
        <dbReference type="EMBL" id="AIY16212.2"/>
    </source>
</evidence>
<evidence type="ECO:0000256" key="1">
    <source>
        <dbReference type="SAM" id="MobiDB-lite"/>
    </source>
</evidence>
<dbReference type="STRING" id="2045.KR76_04550"/>
<feature type="domain" description="Mammalian cell entry C-terminal" evidence="3">
    <location>
        <begin position="136"/>
        <end position="349"/>
    </location>
</feature>
<dbReference type="InterPro" id="IPR005693">
    <property type="entry name" value="Mce"/>
</dbReference>
<dbReference type="GO" id="GO:0005576">
    <property type="term" value="C:extracellular region"/>
    <property type="evidence" value="ECO:0007669"/>
    <property type="project" value="TreeGrafter"/>
</dbReference>
<evidence type="ECO:0000259" key="3">
    <source>
        <dbReference type="Pfam" id="PF11887"/>
    </source>
</evidence>